<dbReference type="AlphaFoldDB" id="A0A0K9Q0I2"/>
<dbReference type="OrthoDB" id="1045822at2759"/>
<comment type="caution">
    <text evidence="1">The sequence shown here is derived from an EMBL/GenBank/DDBJ whole genome shotgun (WGS) entry which is preliminary data.</text>
</comment>
<protein>
    <submittedName>
        <fullName evidence="1">Plant cadmium resistance 2</fullName>
    </submittedName>
</protein>
<keyword evidence="2" id="KW-1185">Reference proteome</keyword>
<sequence length="177" mass="19911">MEKISDHIQQEVNQPQPASGYPVYNVSAPPLQPQSPEWSTGLFDCCDDPGNSFITFFCPCITFGQISEIVDKGTTSCCVNGTFYALLYLFCTYQLCFCQCVYSCVYRGKLRAQYSLEGSSYVDFLTHLFCECCALSQEYRELKNRGFNMELGWLGNMEKMGNGVQQVPPPVQGGMNR</sequence>
<dbReference type="Proteomes" id="UP000036987">
    <property type="component" value="Unassembled WGS sequence"/>
</dbReference>
<dbReference type="PANTHER" id="PTHR15907">
    <property type="entry name" value="DUF614 FAMILY PROTEIN-RELATED"/>
    <property type="match status" value="1"/>
</dbReference>
<accession>A0A0K9Q0I2</accession>
<organism evidence="1 2">
    <name type="scientific">Zostera marina</name>
    <name type="common">Eelgrass</name>
    <dbReference type="NCBI Taxonomy" id="29655"/>
    <lineage>
        <taxon>Eukaryota</taxon>
        <taxon>Viridiplantae</taxon>
        <taxon>Streptophyta</taxon>
        <taxon>Embryophyta</taxon>
        <taxon>Tracheophyta</taxon>
        <taxon>Spermatophyta</taxon>
        <taxon>Magnoliopsida</taxon>
        <taxon>Liliopsida</taxon>
        <taxon>Zosteraceae</taxon>
        <taxon>Zostera</taxon>
    </lineage>
</organism>
<dbReference type="NCBIfam" id="TIGR01571">
    <property type="entry name" value="A_thal_Cys_rich"/>
    <property type="match status" value="1"/>
</dbReference>
<proteinExistence type="predicted"/>
<dbReference type="Pfam" id="PF04749">
    <property type="entry name" value="PLAC8"/>
    <property type="match status" value="1"/>
</dbReference>
<dbReference type="InterPro" id="IPR006461">
    <property type="entry name" value="PLAC_motif_containing"/>
</dbReference>
<dbReference type="STRING" id="29655.A0A0K9Q0I2"/>
<dbReference type="EMBL" id="LFYR01000468">
    <property type="protein sequence ID" value="KMZ74012.1"/>
    <property type="molecule type" value="Genomic_DNA"/>
</dbReference>
<dbReference type="OMA" id="NNCCITC"/>
<reference evidence="2" key="1">
    <citation type="journal article" date="2016" name="Nature">
        <title>The genome of the seagrass Zostera marina reveals angiosperm adaptation to the sea.</title>
        <authorList>
            <person name="Olsen J.L."/>
            <person name="Rouze P."/>
            <person name="Verhelst B."/>
            <person name="Lin Y.-C."/>
            <person name="Bayer T."/>
            <person name="Collen J."/>
            <person name="Dattolo E."/>
            <person name="De Paoli E."/>
            <person name="Dittami S."/>
            <person name="Maumus F."/>
            <person name="Michel G."/>
            <person name="Kersting A."/>
            <person name="Lauritano C."/>
            <person name="Lohaus R."/>
            <person name="Toepel M."/>
            <person name="Tonon T."/>
            <person name="Vanneste K."/>
            <person name="Amirebrahimi M."/>
            <person name="Brakel J."/>
            <person name="Bostroem C."/>
            <person name="Chovatia M."/>
            <person name="Grimwood J."/>
            <person name="Jenkins J.W."/>
            <person name="Jueterbock A."/>
            <person name="Mraz A."/>
            <person name="Stam W.T."/>
            <person name="Tice H."/>
            <person name="Bornberg-Bauer E."/>
            <person name="Green P.J."/>
            <person name="Pearson G.A."/>
            <person name="Procaccini G."/>
            <person name="Duarte C.M."/>
            <person name="Schmutz J."/>
            <person name="Reusch T.B.H."/>
            <person name="Van de Peer Y."/>
        </authorList>
    </citation>
    <scope>NUCLEOTIDE SEQUENCE [LARGE SCALE GENOMIC DNA]</scope>
    <source>
        <strain evidence="2">cv. Finnish</strain>
    </source>
</reference>
<gene>
    <name evidence="1" type="ORF">ZOSMA_137G00280</name>
</gene>
<name>A0A0K9Q0I2_ZOSMR</name>
<evidence type="ECO:0000313" key="2">
    <source>
        <dbReference type="Proteomes" id="UP000036987"/>
    </source>
</evidence>
<evidence type="ECO:0000313" key="1">
    <source>
        <dbReference type="EMBL" id="KMZ74012.1"/>
    </source>
</evidence>